<keyword evidence="4 5" id="KW-0067">ATP-binding</keyword>
<dbReference type="EC" id="2.7.11.1" evidence="8"/>
<gene>
    <name evidence="8" type="primary">pknB_20</name>
    <name evidence="8" type="ORF">Q31b_55890</name>
</gene>
<keyword evidence="9" id="KW-1185">Reference proteome</keyword>
<protein>
    <submittedName>
        <fullName evidence="8">Serine/threonine-protein kinase PknB</fullName>
        <ecNumber evidence="8">2.7.11.1</ecNumber>
    </submittedName>
</protein>
<dbReference type="PANTHER" id="PTHR43289">
    <property type="entry name" value="MITOGEN-ACTIVATED PROTEIN KINASE KINASE KINASE 20-RELATED"/>
    <property type="match status" value="1"/>
</dbReference>
<dbReference type="AlphaFoldDB" id="A0A5C6DBP2"/>
<dbReference type="RefSeq" id="WP_146602659.1">
    <property type="nucleotide sequence ID" value="NZ_SJPY01000012.1"/>
</dbReference>
<dbReference type="PANTHER" id="PTHR43289:SF6">
    <property type="entry name" value="SERINE_THREONINE-PROTEIN KINASE NEKL-3"/>
    <property type="match status" value="1"/>
</dbReference>
<evidence type="ECO:0000259" key="7">
    <source>
        <dbReference type="PROSITE" id="PS50011"/>
    </source>
</evidence>
<dbReference type="Gene3D" id="1.10.510.10">
    <property type="entry name" value="Transferase(Phosphotransferase) domain 1"/>
    <property type="match status" value="1"/>
</dbReference>
<name>A0A5C6DBP2_9BACT</name>
<proteinExistence type="predicted"/>
<comment type="caution">
    <text evidence="8">The sequence shown here is derived from an EMBL/GenBank/DDBJ whole genome shotgun (WGS) entry which is preliminary data.</text>
</comment>
<evidence type="ECO:0000256" key="5">
    <source>
        <dbReference type="PROSITE-ProRule" id="PRU10141"/>
    </source>
</evidence>
<dbReference type="GO" id="GO:0005524">
    <property type="term" value="F:ATP binding"/>
    <property type="evidence" value="ECO:0007669"/>
    <property type="project" value="UniProtKB-UniRule"/>
</dbReference>
<feature type="region of interest" description="Disordered" evidence="6">
    <location>
        <begin position="1"/>
        <end position="74"/>
    </location>
</feature>
<evidence type="ECO:0000256" key="1">
    <source>
        <dbReference type="ARBA" id="ARBA00022679"/>
    </source>
</evidence>
<evidence type="ECO:0000256" key="6">
    <source>
        <dbReference type="SAM" id="MobiDB-lite"/>
    </source>
</evidence>
<dbReference type="EMBL" id="SJPY01000012">
    <property type="protein sequence ID" value="TWU34118.1"/>
    <property type="molecule type" value="Genomic_DNA"/>
</dbReference>
<dbReference type="Proteomes" id="UP000315471">
    <property type="component" value="Unassembled WGS sequence"/>
</dbReference>
<dbReference type="Gene3D" id="3.30.200.20">
    <property type="entry name" value="Phosphorylase Kinase, domain 1"/>
    <property type="match status" value="1"/>
</dbReference>
<reference evidence="8 9" key="1">
    <citation type="submission" date="2019-02" db="EMBL/GenBank/DDBJ databases">
        <title>Deep-cultivation of Planctomycetes and their phenomic and genomic characterization uncovers novel biology.</title>
        <authorList>
            <person name="Wiegand S."/>
            <person name="Jogler M."/>
            <person name="Boedeker C."/>
            <person name="Pinto D."/>
            <person name="Vollmers J."/>
            <person name="Rivas-Marin E."/>
            <person name="Kohn T."/>
            <person name="Peeters S.H."/>
            <person name="Heuer A."/>
            <person name="Rast P."/>
            <person name="Oberbeckmann S."/>
            <person name="Bunk B."/>
            <person name="Jeske O."/>
            <person name="Meyerdierks A."/>
            <person name="Storesund J.E."/>
            <person name="Kallscheuer N."/>
            <person name="Luecker S."/>
            <person name="Lage O.M."/>
            <person name="Pohl T."/>
            <person name="Merkel B.J."/>
            <person name="Hornburger P."/>
            <person name="Mueller R.-W."/>
            <person name="Bruemmer F."/>
            <person name="Labrenz M."/>
            <person name="Spormann A.M."/>
            <person name="Op Den Camp H."/>
            <person name="Overmann J."/>
            <person name="Amann R."/>
            <person name="Jetten M.S.M."/>
            <person name="Mascher T."/>
            <person name="Medema M.H."/>
            <person name="Devos D.P."/>
            <person name="Kaster A.-K."/>
            <person name="Ovreas L."/>
            <person name="Rohde M."/>
            <person name="Galperin M.Y."/>
            <person name="Jogler C."/>
        </authorList>
    </citation>
    <scope>NUCLEOTIDE SEQUENCE [LARGE SCALE GENOMIC DNA]</scope>
    <source>
        <strain evidence="8 9">Q31b</strain>
    </source>
</reference>
<dbReference type="PROSITE" id="PS00108">
    <property type="entry name" value="PROTEIN_KINASE_ST"/>
    <property type="match status" value="1"/>
</dbReference>
<dbReference type="GO" id="GO:0004674">
    <property type="term" value="F:protein serine/threonine kinase activity"/>
    <property type="evidence" value="ECO:0007669"/>
    <property type="project" value="UniProtKB-EC"/>
</dbReference>
<organism evidence="8 9">
    <name type="scientific">Novipirellula aureliae</name>
    <dbReference type="NCBI Taxonomy" id="2527966"/>
    <lineage>
        <taxon>Bacteria</taxon>
        <taxon>Pseudomonadati</taxon>
        <taxon>Planctomycetota</taxon>
        <taxon>Planctomycetia</taxon>
        <taxon>Pirellulales</taxon>
        <taxon>Pirellulaceae</taxon>
        <taxon>Novipirellula</taxon>
    </lineage>
</organism>
<evidence type="ECO:0000256" key="4">
    <source>
        <dbReference type="ARBA" id="ARBA00022840"/>
    </source>
</evidence>
<evidence type="ECO:0000313" key="9">
    <source>
        <dbReference type="Proteomes" id="UP000315471"/>
    </source>
</evidence>
<feature type="binding site" evidence="5">
    <location>
        <position position="121"/>
    </location>
    <ligand>
        <name>ATP</name>
        <dbReference type="ChEBI" id="CHEBI:30616"/>
    </ligand>
</feature>
<keyword evidence="1 8" id="KW-0808">Transferase</keyword>
<feature type="domain" description="Protein kinase" evidence="7">
    <location>
        <begin position="92"/>
        <end position="355"/>
    </location>
</feature>
<dbReference type="SMART" id="SM00220">
    <property type="entry name" value="S_TKc"/>
    <property type="match status" value="1"/>
</dbReference>
<evidence type="ECO:0000256" key="3">
    <source>
        <dbReference type="ARBA" id="ARBA00022777"/>
    </source>
</evidence>
<keyword evidence="2 5" id="KW-0547">Nucleotide-binding</keyword>
<dbReference type="PROSITE" id="PS50011">
    <property type="entry name" value="PROTEIN_KINASE_DOM"/>
    <property type="match status" value="1"/>
</dbReference>
<accession>A0A5C6DBP2</accession>
<dbReference type="PROSITE" id="PS00107">
    <property type="entry name" value="PROTEIN_KINASE_ATP"/>
    <property type="match status" value="1"/>
</dbReference>
<keyword evidence="3 8" id="KW-0418">Kinase</keyword>
<dbReference type="Pfam" id="PF00069">
    <property type="entry name" value="Pkinase"/>
    <property type="match status" value="1"/>
</dbReference>
<dbReference type="InterPro" id="IPR011009">
    <property type="entry name" value="Kinase-like_dom_sf"/>
</dbReference>
<dbReference type="InterPro" id="IPR008271">
    <property type="entry name" value="Ser/Thr_kinase_AS"/>
</dbReference>
<evidence type="ECO:0000313" key="8">
    <source>
        <dbReference type="EMBL" id="TWU34118.1"/>
    </source>
</evidence>
<dbReference type="InterPro" id="IPR017441">
    <property type="entry name" value="Protein_kinase_ATP_BS"/>
</dbReference>
<dbReference type="CDD" id="cd14014">
    <property type="entry name" value="STKc_PknB_like"/>
    <property type="match status" value="1"/>
</dbReference>
<feature type="region of interest" description="Disordered" evidence="6">
    <location>
        <begin position="477"/>
        <end position="499"/>
    </location>
</feature>
<dbReference type="InterPro" id="IPR000719">
    <property type="entry name" value="Prot_kinase_dom"/>
</dbReference>
<dbReference type="SUPFAM" id="SSF56112">
    <property type="entry name" value="Protein kinase-like (PK-like)"/>
    <property type="match status" value="1"/>
</dbReference>
<dbReference type="OrthoDB" id="6111975at2"/>
<evidence type="ECO:0000256" key="2">
    <source>
        <dbReference type="ARBA" id="ARBA00022741"/>
    </source>
</evidence>
<feature type="compositionally biased region" description="Polar residues" evidence="6">
    <location>
        <begin position="63"/>
        <end position="74"/>
    </location>
</feature>
<sequence length="924" mass="101279">MNSGDPIRTDASTIHRGMSDPQRGSAVEAESASGPDLPKAESNLSEIEEAKTIIRRSPLSDAPPTNDSKWTRSNRTPASVAGVLLGQRLNHFLLEDFIGGGGMGAVFRARDEQLDRIVAIKVIPFVGNDADLKRRFRNEAQSAAKLDHPRIAKVFDVGTDEDWHYIVFEYIEGINIRDLVTRDGVLSIEDAVFYTCQLAEAINHASHRGIVHRDIKPSNVLIGEGDCIKLVDMGLARSDNLDLTEDMTASGVTLGTFDYISPEQANDPRDADVRSDLYSLGCTLYFMLAGEPPYPGGTMLQKLMHHGKTPPPDIRLTRDEVSDDLAAVIQRMLAKQPDDRYQQAEDLIADLHEVAYREDLQRVQAIASVPAASSNELALWLQKHAPWLVAVSILIVVSGGLSLSSELAREKFPISVPARTSVLSLAADSQSTPPPLNPQIPNARSALPPTLEFGLNDLDGNLGSPLVSADNENALLTPNLGPLRPSPIDSRSVSDPPRFRDLPIPEELSRLSFPANNPLPAPIQPKAEDVKALLIRVEQTQDHLEPRGPSDAIESNQIAIAASLEEAIEMANELDVNRIELAEKQIRCGPLVIERDGLVISSVVGGTVVILEDDQESLTRPDEWIDVGSNRIEFEGIHLHWTVPADLMGGGCILSVNSNRLVRFRDGSITIDNQTRHDDIVAFRIGTRSESANRQAALPLVSMELSNVCIRGQLTMVTMDAAAELQLRWDNGLMAISGRMIDTAGAAIKPLPSARPIQLLLEQVILKAPQGFVRMRLSDQTPYPLQIDREAKNCVFISTPNVPAVEVVGTPTLDNTPPLLVLRGEANAYDTQSDLSDVMLRIVDEQGDRRQFPMSLLRSATPSWAQERSSRWAVDWASEHSEFQDDHELSTSDFRQFGAIISGFRENSLSILSPQSADSQRDPS</sequence>
<feature type="region of interest" description="Disordered" evidence="6">
    <location>
        <begin position="426"/>
        <end position="448"/>
    </location>
</feature>